<dbReference type="SMART" id="SM00116">
    <property type="entry name" value="CBS"/>
    <property type="match status" value="2"/>
</dbReference>
<evidence type="ECO:0000259" key="3">
    <source>
        <dbReference type="PROSITE" id="PS51371"/>
    </source>
</evidence>
<dbReference type="AlphaFoldDB" id="A0A7D5T6S7"/>
<dbReference type="RefSeq" id="WP_179919476.1">
    <property type="nucleotide sequence ID" value="NZ_CP058909.1"/>
</dbReference>
<evidence type="ECO:0000256" key="1">
    <source>
        <dbReference type="ARBA" id="ARBA00023122"/>
    </source>
</evidence>
<accession>A0A7D5T6S7</accession>
<evidence type="ECO:0000256" key="2">
    <source>
        <dbReference type="PROSITE-ProRule" id="PRU00703"/>
    </source>
</evidence>
<dbReference type="KEGG" id="hpel:HZS54_23330"/>
<dbReference type="OrthoDB" id="43333at2157"/>
<dbReference type="Proteomes" id="UP000509346">
    <property type="component" value="Chromosome"/>
</dbReference>
<dbReference type="PANTHER" id="PTHR43080:SF2">
    <property type="entry name" value="CBS DOMAIN-CONTAINING PROTEIN"/>
    <property type="match status" value="1"/>
</dbReference>
<feature type="domain" description="CBS" evidence="3">
    <location>
        <begin position="72"/>
        <end position="128"/>
    </location>
</feature>
<evidence type="ECO:0000313" key="5">
    <source>
        <dbReference type="Proteomes" id="UP000509346"/>
    </source>
</evidence>
<sequence>MIETTVEAVTTPTARTITPETPVTEAAERLRAPDVSALVVLDSETVVGVVTEGDIVALVAETDERPSVRAIMSAPVTTIPSGATVFEAAERMRSVGVKHLPVVDDGVYRGLVSASSLAPYCSRHNVAVDWADDPLRVDGSGSTGVTAGD</sequence>
<dbReference type="PROSITE" id="PS51371">
    <property type="entry name" value="CBS"/>
    <property type="match status" value="2"/>
</dbReference>
<keyword evidence="5" id="KW-1185">Reference proteome</keyword>
<dbReference type="Gene3D" id="3.10.580.10">
    <property type="entry name" value="CBS-domain"/>
    <property type="match status" value="1"/>
</dbReference>
<dbReference type="PANTHER" id="PTHR43080">
    <property type="entry name" value="CBS DOMAIN-CONTAINING PROTEIN CBSX3, MITOCHONDRIAL"/>
    <property type="match status" value="1"/>
</dbReference>
<feature type="domain" description="CBS" evidence="3">
    <location>
        <begin position="10"/>
        <end position="67"/>
    </location>
</feature>
<dbReference type="EMBL" id="CP058909">
    <property type="protein sequence ID" value="QLH84391.1"/>
    <property type="molecule type" value="Genomic_DNA"/>
</dbReference>
<evidence type="ECO:0000313" key="4">
    <source>
        <dbReference type="EMBL" id="QLH84391.1"/>
    </source>
</evidence>
<dbReference type="SUPFAM" id="SSF54631">
    <property type="entry name" value="CBS-domain pair"/>
    <property type="match status" value="1"/>
</dbReference>
<name>A0A7D5T6S7_9EURY</name>
<protein>
    <submittedName>
        <fullName evidence="4">CBS domain-containing protein</fullName>
    </submittedName>
</protein>
<dbReference type="Pfam" id="PF00571">
    <property type="entry name" value="CBS"/>
    <property type="match status" value="2"/>
</dbReference>
<reference evidence="4 5" key="1">
    <citation type="submission" date="2020-07" db="EMBL/GenBank/DDBJ databases">
        <title>Halosimplex litoreum sp. nov. and Halosimplex rubrum sp. nov., isolated from different salt environments.</title>
        <authorList>
            <person name="Cui H."/>
        </authorList>
    </citation>
    <scope>NUCLEOTIDE SEQUENCE [LARGE SCALE GENOMIC DNA]</scope>
    <source>
        <strain evidence="4 5">R2</strain>
    </source>
</reference>
<keyword evidence="1 2" id="KW-0129">CBS domain</keyword>
<dbReference type="InterPro" id="IPR000644">
    <property type="entry name" value="CBS_dom"/>
</dbReference>
<dbReference type="InterPro" id="IPR051257">
    <property type="entry name" value="Diverse_CBS-Domain"/>
</dbReference>
<gene>
    <name evidence="4" type="ORF">HZS54_23330</name>
</gene>
<dbReference type="InterPro" id="IPR046342">
    <property type="entry name" value="CBS_dom_sf"/>
</dbReference>
<dbReference type="GeneID" id="56085589"/>
<organism evidence="4 5">
    <name type="scientific">Halosimplex pelagicum</name>
    <dbReference type="NCBI Taxonomy" id="869886"/>
    <lineage>
        <taxon>Archaea</taxon>
        <taxon>Methanobacteriati</taxon>
        <taxon>Methanobacteriota</taxon>
        <taxon>Stenosarchaea group</taxon>
        <taxon>Halobacteria</taxon>
        <taxon>Halobacteriales</taxon>
        <taxon>Haloarculaceae</taxon>
        <taxon>Halosimplex</taxon>
    </lineage>
</organism>
<proteinExistence type="predicted"/>